<evidence type="ECO:0008006" key="4">
    <source>
        <dbReference type="Google" id="ProtNLM"/>
    </source>
</evidence>
<evidence type="ECO:0000313" key="3">
    <source>
        <dbReference type="Proteomes" id="UP000188947"/>
    </source>
</evidence>
<organism evidence="2 3">
    <name type="scientific">Elizabethkingia meningoseptica</name>
    <name type="common">Chryseobacterium meningosepticum</name>
    <dbReference type="NCBI Taxonomy" id="238"/>
    <lineage>
        <taxon>Bacteria</taxon>
        <taxon>Pseudomonadati</taxon>
        <taxon>Bacteroidota</taxon>
        <taxon>Flavobacteriia</taxon>
        <taxon>Flavobacteriales</taxon>
        <taxon>Weeksellaceae</taxon>
        <taxon>Elizabethkingia</taxon>
    </lineage>
</organism>
<dbReference type="eggNOG" id="COG3291">
    <property type="taxonomic scope" value="Bacteria"/>
</dbReference>
<keyword evidence="1" id="KW-0732">Signal</keyword>
<keyword evidence="3" id="KW-1185">Reference proteome</keyword>
<proteinExistence type="predicted"/>
<feature type="signal peptide" evidence="1">
    <location>
        <begin position="1"/>
        <end position="27"/>
    </location>
</feature>
<protein>
    <recommendedName>
        <fullName evidence="4">Fimbrillin family protein</fullName>
    </recommendedName>
</protein>
<name>A0A1T3JDE0_ELIME</name>
<sequence length="496" mass="53638">MMLKLQFRAASLSLLALSIAVTSCRSTDNPIDGTNTNNAQTNVKINLLGVENRKPVPLKQASVNNTGIISEAVQKAIIPFDGETSVIATLTPETSAPGLHLQAATKPMKASTSDIKELKTNTKYKILVYNKDGKLVDQNEFSYSKGTAAGFMLNGDETYTFIGYSVNNTSMAPTADQGGVLSTAKLTGRNDDLMYFKKVMTVTGNKENNLDVILKHQFSQINTKIDARQVGNISDVKDANIAPVSTSADLSFANSKLTYNGSGSKKDISFSGLNQPTVTTGDIQFISDSTKAAVLNIGTVTLDGVTKNMTVRDIKITPGVKYNLNLRFGPCRENVEPKSFRVDNGTPQTFEMPATDFGFVFDIHELDNSFSLIINGTPMATNEIQFEAGNDPVRNIRFKDGTIWGVGGIPQIYSMTGTQQNPLVRVVISKDGNITMFGSKTGGGPLFPLELTNGVTFNKVKWNTTSPNTVKATQLVRGKTLMYGYGTGKRIVNCQP</sequence>
<dbReference type="PROSITE" id="PS51257">
    <property type="entry name" value="PROKAR_LIPOPROTEIN"/>
    <property type="match status" value="1"/>
</dbReference>
<reference evidence="2 3" key="1">
    <citation type="submission" date="2016-11" db="EMBL/GenBank/DDBJ databases">
        <title>Genome sequence and comparative genomic analysis of clinical strain Elizabethkingia meningoseptica 61421 PRCM.</title>
        <authorList>
            <person name="Wang M."/>
            <person name="Hu S."/>
            <person name="Cao L."/>
            <person name="Jiang T."/>
            <person name="Zhou Y."/>
            <person name="Ming D."/>
        </authorList>
    </citation>
    <scope>NUCLEOTIDE SEQUENCE [LARGE SCALE GENOMIC DNA]</scope>
    <source>
        <strain evidence="2 3">61421 PRCM</strain>
    </source>
</reference>
<dbReference type="AlphaFoldDB" id="A0A1T3JDE0"/>
<comment type="caution">
    <text evidence="2">The sequence shown here is derived from an EMBL/GenBank/DDBJ whole genome shotgun (WGS) entry which is preliminary data.</text>
</comment>
<feature type="chain" id="PRO_5030034760" description="Fimbrillin family protein" evidence="1">
    <location>
        <begin position="28"/>
        <end position="496"/>
    </location>
</feature>
<dbReference type="OrthoDB" id="9805017at2"/>
<dbReference type="EMBL" id="MPOG01000007">
    <property type="protein sequence ID" value="OOH96847.1"/>
    <property type="molecule type" value="Genomic_DNA"/>
</dbReference>
<evidence type="ECO:0000313" key="2">
    <source>
        <dbReference type="EMBL" id="OOH96847.1"/>
    </source>
</evidence>
<accession>A0A1T3JDE0</accession>
<dbReference type="Proteomes" id="UP000188947">
    <property type="component" value="Unassembled WGS sequence"/>
</dbReference>
<evidence type="ECO:0000256" key="1">
    <source>
        <dbReference type="SAM" id="SignalP"/>
    </source>
</evidence>
<dbReference type="STRING" id="238.BBD35_15940"/>
<gene>
    <name evidence="2" type="ORF">BMF97_06170</name>
</gene>